<dbReference type="Proteomes" id="UP001593833">
    <property type="component" value="Unassembled WGS sequence"/>
</dbReference>
<feature type="compositionally biased region" description="Pro residues" evidence="1">
    <location>
        <begin position="258"/>
        <end position="268"/>
    </location>
</feature>
<accession>A0ABV6YKB5</accession>
<keyword evidence="3" id="KW-1185">Reference proteome</keyword>
<organism evidence="2 3">
    <name type="scientific">Eiseniibacteriota bacterium</name>
    <dbReference type="NCBI Taxonomy" id="2212470"/>
    <lineage>
        <taxon>Bacteria</taxon>
        <taxon>Candidatus Eiseniibacteriota</taxon>
    </lineage>
</organism>
<dbReference type="EMBL" id="JBHPKH010000037">
    <property type="protein sequence ID" value="MFC1572767.1"/>
    <property type="molecule type" value="Genomic_DNA"/>
</dbReference>
<evidence type="ECO:0000256" key="1">
    <source>
        <dbReference type="SAM" id="MobiDB-lite"/>
    </source>
</evidence>
<feature type="region of interest" description="Disordered" evidence="1">
    <location>
        <begin position="243"/>
        <end position="268"/>
    </location>
</feature>
<name>A0ABV6YKB5_UNCEI</name>
<gene>
    <name evidence="2" type="ORF">ACFL6M_04125</name>
</gene>
<sequence length="405" mass="45049">MTCRNPMRLPIAREASFWGLVIAILTGLLGCSADELEFLVVDEGQKPVEGVLVAYYRNTPDHKELVEIGSTDSTGILVVSGSDLAPDRTYEFDKRCILGSYRGFIETECAFVTIHQTGRYVFNAWESTVTRLDLRGSRTSGGRPRKRVRLRCAEDPEVTQEDSTAWEPQWRFLRLESEAHADVKVGGDPVGTTSDNGRLDVRFCPRGPIGCCDDSVSITITTSEYYAKWDTALWSPGDTVALMRKRPEPNDIPDDTPPEAPVPRPPPPTVRVRIENRSDVRSCGSVSPYTPILVVSNTSNRVERSPASPDGVTYYDIRLDRGKTYCVAIVCLREGHAPGSWAPWLQGAEGGRKWYRIEVPELGNSRFFRLPEVSSPDELVLTATQGPFRGFDAASPRFSEECEQP</sequence>
<proteinExistence type="predicted"/>
<comment type="caution">
    <text evidence="2">The sequence shown here is derived from an EMBL/GenBank/DDBJ whole genome shotgun (WGS) entry which is preliminary data.</text>
</comment>
<protein>
    <submittedName>
        <fullName evidence="2">Uncharacterized protein</fullName>
    </submittedName>
</protein>
<dbReference type="PROSITE" id="PS51257">
    <property type="entry name" value="PROKAR_LIPOPROTEIN"/>
    <property type="match status" value="1"/>
</dbReference>
<evidence type="ECO:0000313" key="2">
    <source>
        <dbReference type="EMBL" id="MFC1572767.1"/>
    </source>
</evidence>
<evidence type="ECO:0000313" key="3">
    <source>
        <dbReference type="Proteomes" id="UP001593833"/>
    </source>
</evidence>
<reference evidence="2 3" key="1">
    <citation type="submission" date="2024-09" db="EMBL/GenBank/DDBJ databases">
        <authorList>
            <person name="D'Angelo T."/>
        </authorList>
    </citation>
    <scope>NUCLEOTIDE SEQUENCE [LARGE SCALE GENOMIC DNA]</scope>
    <source>
        <strain evidence="2">SAG AM-320-E07</strain>
    </source>
</reference>